<accession>A0ABP9C3B7</accession>
<dbReference type="Proteomes" id="UP001501265">
    <property type="component" value="Unassembled WGS sequence"/>
</dbReference>
<reference evidence="4" key="1">
    <citation type="journal article" date="2019" name="Int. J. Syst. Evol. Microbiol.">
        <title>The Global Catalogue of Microorganisms (GCM) 10K type strain sequencing project: providing services to taxonomists for standard genome sequencing and annotation.</title>
        <authorList>
            <consortium name="The Broad Institute Genomics Platform"/>
            <consortium name="The Broad Institute Genome Sequencing Center for Infectious Disease"/>
            <person name="Wu L."/>
            <person name="Ma J."/>
        </authorList>
    </citation>
    <scope>NUCLEOTIDE SEQUENCE [LARGE SCALE GENOMIC DNA]</scope>
    <source>
        <strain evidence="4">JCM 18081</strain>
    </source>
</reference>
<proteinExistence type="predicted"/>
<keyword evidence="4" id="KW-1185">Reference proteome</keyword>
<dbReference type="PANTHER" id="PTHR32481">
    <property type="entry name" value="AMINOPEPTIDASE"/>
    <property type="match status" value="1"/>
</dbReference>
<evidence type="ECO:0000259" key="2">
    <source>
        <dbReference type="Pfam" id="PF04389"/>
    </source>
</evidence>
<sequence length="438" mass="46306">MSDVEGYWPIYPVSMDADAADGTGGTGGTDNTGGAHEDDASAVELRAALARTVRSLAHIPRLPTSDGERRAAEIIRRRFEAAGCATTVEEEPAYPSYARPIGLLCAAAAVSGLLAGRERGRGWRSAAGALTGAAAAWGVVDDITGGRLLARRVLTRPRTTQNVLAEAGDPTADRTLVVLVHHDAAPSGVVFEQHLEHWLAARHPEVVDKMTSNPPMWWPVIAGPVTVALGSALRAGFLRRTGIWISALSAAALADIASRPAVPGANDNLSGVAAALAAAQALHARPVAGVRVRFVSAGAEEALQQGVRAFAHRHFGRLAPDRTWFLTLDTVGSGRLVLLEGEGPVRMHDYEAPFKALVADCARRAGIPVLRGLRSRNSTDGSVPHRHGFPTATLVSVDEHKLLPHYHLDSDTPDNVDYRCVADAAHLTEAVARRLAAP</sequence>
<gene>
    <name evidence="3" type="ORF">GCM10023220_35940</name>
</gene>
<protein>
    <submittedName>
        <fullName evidence="3">M28 family metallopeptidase</fullName>
    </submittedName>
</protein>
<dbReference type="Pfam" id="PF04389">
    <property type="entry name" value="Peptidase_M28"/>
    <property type="match status" value="1"/>
</dbReference>
<dbReference type="InterPro" id="IPR051464">
    <property type="entry name" value="Peptidase_M42_aminopept"/>
</dbReference>
<dbReference type="Gene3D" id="3.40.630.10">
    <property type="entry name" value="Zn peptidases"/>
    <property type="match status" value="1"/>
</dbReference>
<feature type="domain" description="Peptidase M28" evidence="2">
    <location>
        <begin position="259"/>
        <end position="427"/>
    </location>
</feature>
<name>A0ABP9C3B7_9ACTN</name>
<organism evidence="3 4">
    <name type="scientific">Streptomyces ziwulingensis</name>
    <dbReference type="NCBI Taxonomy" id="1045501"/>
    <lineage>
        <taxon>Bacteria</taxon>
        <taxon>Bacillati</taxon>
        <taxon>Actinomycetota</taxon>
        <taxon>Actinomycetes</taxon>
        <taxon>Kitasatosporales</taxon>
        <taxon>Streptomycetaceae</taxon>
        <taxon>Streptomyces</taxon>
    </lineage>
</organism>
<evidence type="ECO:0000313" key="3">
    <source>
        <dbReference type="EMBL" id="GAA4803489.1"/>
    </source>
</evidence>
<comment type="caution">
    <text evidence="3">The sequence shown here is derived from an EMBL/GenBank/DDBJ whole genome shotgun (WGS) entry which is preliminary data.</text>
</comment>
<feature type="region of interest" description="Disordered" evidence="1">
    <location>
        <begin position="18"/>
        <end position="37"/>
    </location>
</feature>
<dbReference type="InterPro" id="IPR007484">
    <property type="entry name" value="Peptidase_M28"/>
</dbReference>
<dbReference type="EMBL" id="BAABIG010000033">
    <property type="protein sequence ID" value="GAA4803489.1"/>
    <property type="molecule type" value="Genomic_DNA"/>
</dbReference>
<dbReference type="PANTHER" id="PTHR32481:SF0">
    <property type="entry name" value="AMINOPEPTIDASE YPDE-RELATED"/>
    <property type="match status" value="1"/>
</dbReference>
<dbReference type="SUPFAM" id="SSF53187">
    <property type="entry name" value="Zn-dependent exopeptidases"/>
    <property type="match status" value="1"/>
</dbReference>
<feature type="compositionally biased region" description="Gly residues" evidence="1">
    <location>
        <begin position="22"/>
        <end position="31"/>
    </location>
</feature>
<evidence type="ECO:0000313" key="4">
    <source>
        <dbReference type="Proteomes" id="UP001501265"/>
    </source>
</evidence>
<evidence type="ECO:0000256" key="1">
    <source>
        <dbReference type="SAM" id="MobiDB-lite"/>
    </source>
</evidence>